<keyword evidence="4" id="KW-1185">Reference proteome</keyword>
<dbReference type="InterPro" id="IPR005174">
    <property type="entry name" value="KIB1-4_b-propeller"/>
</dbReference>
<evidence type="ECO:0000259" key="2">
    <source>
        <dbReference type="Pfam" id="PF03478"/>
    </source>
</evidence>
<evidence type="ECO:0000259" key="1">
    <source>
        <dbReference type="Pfam" id="PF00646"/>
    </source>
</evidence>
<gene>
    <name evidence="3" type="ORF">PVAP13_8KG147201</name>
</gene>
<dbReference type="OrthoDB" id="606073at2759"/>
<proteinExistence type="predicted"/>
<dbReference type="InterPro" id="IPR001810">
    <property type="entry name" value="F-box_dom"/>
</dbReference>
<reference evidence="3" key="1">
    <citation type="submission" date="2020-05" db="EMBL/GenBank/DDBJ databases">
        <title>WGS assembly of Panicum virgatum.</title>
        <authorList>
            <person name="Lovell J.T."/>
            <person name="Jenkins J."/>
            <person name="Shu S."/>
            <person name="Juenger T.E."/>
            <person name="Schmutz J."/>
        </authorList>
    </citation>
    <scope>NUCLEOTIDE SEQUENCE</scope>
    <source>
        <strain evidence="3">AP13</strain>
    </source>
</reference>
<dbReference type="Gene3D" id="1.20.1280.50">
    <property type="match status" value="1"/>
</dbReference>
<accession>A0A8T0PFX1</accession>
<evidence type="ECO:0000313" key="3">
    <source>
        <dbReference type="EMBL" id="KAG2561177.1"/>
    </source>
</evidence>
<evidence type="ECO:0000313" key="4">
    <source>
        <dbReference type="Proteomes" id="UP000823388"/>
    </source>
</evidence>
<dbReference type="EMBL" id="CM029051">
    <property type="protein sequence ID" value="KAG2561177.1"/>
    <property type="molecule type" value="Genomic_DNA"/>
</dbReference>
<feature type="domain" description="KIB1-4 beta-propeller" evidence="2">
    <location>
        <begin position="95"/>
        <end position="368"/>
    </location>
</feature>
<evidence type="ECO:0008006" key="5">
    <source>
        <dbReference type="Google" id="ProtNLM"/>
    </source>
</evidence>
<dbReference type="Pfam" id="PF03478">
    <property type="entry name" value="Beta-prop_KIB1-4"/>
    <property type="match status" value="1"/>
</dbReference>
<dbReference type="InterPro" id="IPR036047">
    <property type="entry name" value="F-box-like_dom_sf"/>
</dbReference>
<dbReference type="Proteomes" id="UP000823388">
    <property type="component" value="Chromosome 8K"/>
</dbReference>
<dbReference type="PANTHER" id="PTHR33110">
    <property type="entry name" value="F-BOX/KELCH-REPEAT PROTEIN-RELATED"/>
    <property type="match status" value="1"/>
</dbReference>
<dbReference type="PANTHER" id="PTHR33110:SF125">
    <property type="entry name" value="OS05G0570350 PROTEIN"/>
    <property type="match status" value="1"/>
</dbReference>
<sequence>MDAPPRKCLQDLDMDTQRLILSRVPCSVDRGRVSLVCRAWRDMVRSQRHALVGRLLPRPRPLPWLLLRAPFPAGTGRAVCVLSGCRVHHHLNVAPPDARCFGSHDGAWLFVDTRGPHFHNRAVNARTGAVRNLPRELLRRADPHVYRMVIHAAALSSSPDDADCVGAVIATAWRNPEAPGAAAAPPPRRRCVALWRRDWPRGWDFVPPVQGDVSLDVEDVLYLNHSGAFAFVTQGEHLRMCAPSRLPEHMLSTRWWTLRFRPGGRVYDQFVRSRYLVVAGEELLMVVRFTPHPNQPTSKFKVFRTAKRDVNDDNAVFPIALYPWQWNELDTLGGWMLFVGHGCSRAYKVDEYPGFKEGIYFLDDGKFYDDAVVFGNGNGNRYPCSDNGKWSEGQIERCFPRSDPSDHSSPVWFLP</sequence>
<comment type="caution">
    <text evidence="3">The sequence shown here is derived from an EMBL/GenBank/DDBJ whole genome shotgun (WGS) entry which is preliminary data.</text>
</comment>
<organism evidence="3 4">
    <name type="scientific">Panicum virgatum</name>
    <name type="common">Blackwell switchgrass</name>
    <dbReference type="NCBI Taxonomy" id="38727"/>
    <lineage>
        <taxon>Eukaryota</taxon>
        <taxon>Viridiplantae</taxon>
        <taxon>Streptophyta</taxon>
        <taxon>Embryophyta</taxon>
        <taxon>Tracheophyta</taxon>
        <taxon>Spermatophyta</taxon>
        <taxon>Magnoliopsida</taxon>
        <taxon>Liliopsida</taxon>
        <taxon>Poales</taxon>
        <taxon>Poaceae</taxon>
        <taxon>PACMAD clade</taxon>
        <taxon>Panicoideae</taxon>
        <taxon>Panicodae</taxon>
        <taxon>Paniceae</taxon>
        <taxon>Panicinae</taxon>
        <taxon>Panicum</taxon>
        <taxon>Panicum sect. Hiantes</taxon>
    </lineage>
</organism>
<protein>
    <recommendedName>
        <fullName evidence="5">DUF295 domain-containing protein</fullName>
    </recommendedName>
</protein>
<name>A0A8T0PFX1_PANVG</name>
<dbReference type="AlphaFoldDB" id="A0A8T0PFX1"/>
<dbReference type="SUPFAM" id="SSF81383">
    <property type="entry name" value="F-box domain"/>
    <property type="match status" value="1"/>
</dbReference>
<dbReference type="Pfam" id="PF00646">
    <property type="entry name" value="F-box"/>
    <property type="match status" value="1"/>
</dbReference>
<feature type="domain" description="F-box" evidence="1">
    <location>
        <begin position="9"/>
        <end position="48"/>
    </location>
</feature>